<dbReference type="FunFam" id="1.10.510.10:FF:000590">
    <property type="entry name" value="PR5-like receptor kinase"/>
    <property type="match status" value="1"/>
</dbReference>
<keyword evidence="5 15" id="KW-0812">Transmembrane</keyword>
<dbReference type="InterPro" id="IPR011009">
    <property type="entry name" value="Kinase-like_dom_sf"/>
</dbReference>
<dbReference type="InterPro" id="IPR001245">
    <property type="entry name" value="Ser-Thr/Tyr_kinase_cat_dom"/>
</dbReference>
<dbReference type="InterPro" id="IPR032675">
    <property type="entry name" value="LRR_dom_sf"/>
</dbReference>
<keyword evidence="7" id="KW-0677">Repeat</keyword>
<dbReference type="SUPFAM" id="SSF56112">
    <property type="entry name" value="Protein kinase-like (PK-like)"/>
    <property type="match status" value="1"/>
</dbReference>
<dbReference type="Pfam" id="PF07714">
    <property type="entry name" value="PK_Tyr_Ser-Thr"/>
    <property type="match status" value="1"/>
</dbReference>
<evidence type="ECO:0000256" key="10">
    <source>
        <dbReference type="ARBA" id="ARBA00022840"/>
    </source>
</evidence>
<evidence type="ECO:0000256" key="12">
    <source>
        <dbReference type="ARBA" id="ARBA00023136"/>
    </source>
</evidence>
<evidence type="ECO:0000256" key="7">
    <source>
        <dbReference type="ARBA" id="ARBA00022737"/>
    </source>
</evidence>
<evidence type="ECO:0000256" key="9">
    <source>
        <dbReference type="ARBA" id="ARBA00022777"/>
    </source>
</evidence>
<evidence type="ECO:0000256" key="5">
    <source>
        <dbReference type="ARBA" id="ARBA00022692"/>
    </source>
</evidence>
<dbReference type="AlphaFoldDB" id="A0A1P8DYV8"/>
<evidence type="ECO:0000313" key="17">
    <source>
        <dbReference type="EMBL" id="APU94841.1"/>
    </source>
</evidence>
<feature type="transmembrane region" description="Helical" evidence="15">
    <location>
        <begin position="414"/>
        <end position="437"/>
    </location>
</feature>
<evidence type="ECO:0000259" key="16">
    <source>
        <dbReference type="PROSITE" id="PS50011"/>
    </source>
</evidence>
<organism evidence="17">
    <name type="scientific">Pohlia nutans</name>
    <dbReference type="NCBI Taxonomy" id="140635"/>
    <lineage>
        <taxon>Eukaryota</taxon>
        <taxon>Viridiplantae</taxon>
        <taxon>Streptophyta</taxon>
        <taxon>Embryophyta</taxon>
        <taxon>Bryophyta</taxon>
        <taxon>Bryophytina</taxon>
        <taxon>Bryopsida</taxon>
        <taxon>Bryidae</taxon>
        <taxon>Bryanae</taxon>
        <taxon>Bryales</taxon>
        <taxon>Mniaceae</taxon>
        <taxon>Pohlia</taxon>
    </lineage>
</organism>
<feature type="binding site" evidence="14">
    <location>
        <position position="501"/>
    </location>
    <ligand>
        <name>ATP</name>
        <dbReference type="ChEBI" id="CHEBI:30616"/>
    </ligand>
</feature>
<evidence type="ECO:0000256" key="2">
    <source>
        <dbReference type="ARBA" id="ARBA00022527"/>
    </source>
</evidence>
<dbReference type="PROSITE" id="PS00108">
    <property type="entry name" value="PROTEIN_KINASE_ST"/>
    <property type="match status" value="1"/>
</dbReference>
<evidence type="ECO:0000256" key="3">
    <source>
        <dbReference type="ARBA" id="ARBA00022614"/>
    </source>
</evidence>
<dbReference type="InterPro" id="IPR017441">
    <property type="entry name" value="Protein_kinase_ATP_BS"/>
</dbReference>
<dbReference type="InterPro" id="IPR008271">
    <property type="entry name" value="Ser/Thr_kinase_AS"/>
</dbReference>
<evidence type="ECO:0000256" key="14">
    <source>
        <dbReference type="PROSITE-ProRule" id="PRU10141"/>
    </source>
</evidence>
<evidence type="ECO:0000256" key="6">
    <source>
        <dbReference type="ARBA" id="ARBA00022729"/>
    </source>
</evidence>
<dbReference type="Gene3D" id="3.30.200.20">
    <property type="entry name" value="Phosphorylase Kinase, domain 1"/>
    <property type="match status" value="1"/>
</dbReference>
<keyword evidence="3" id="KW-0433">Leucine-rich repeat</keyword>
<dbReference type="CDD" id="cd14066">
    <property type="entry name" value="STKc_IRAK"/>
    <property type="match status" value="1"/>
</dbReference>
<evidence type="ECO:0000256" key="4">
    <source>
        <dbReference type="ARBA" id="ARBA00022679"/>
    </source>
</evidence>
<dbReference type="PANTHER" id="PTHR48006:SF34">
    <property type="entry name" value="OS08G0203700 PROTEIN"/>
    <property type="match status" value="1"/>
</dbReference>
<dbReference type="InterPro" id="IPR051824">
    <property type="entry name" value="LRR_Rcpt-Like_S/T_Kinase"/>
</dbReference>
<evidence type="ECO:0000256" key="11">
    <source>
        <dbReference type="ARBA" id="ARBA00022989"/>
    </source>
</evidence>
<name>A0A1P8DYV8_9BRYO</name>
<dbReference type="SMART" id="SM00220">
    <property type="entry name" value="S_TKc"/>
    <property type="match status" value="1"/>
</dbReference>
<dbReference type="InterPro" id="IPR001611">
    <property type="entry name" value="Leu-rich_rpt"/>
</dbReference>
<comment type="subcellular location">
    <subcellularLocation>
        <location evidence="1">Membrane</location>
        <topology evidence="1">Single-pass type I membrane protein</topology>
    </subcellularLocation>
</comment>
<dbReference type="FunFam" id="3.30.200.20:FF:000162">
    <property type="entry name" value="Adenine nucleotide alpha hydrolase-like domain kinase"/>
    <property type="match status" value="1"/>
</dbReference>
<proteinExistence type="evidence at transcript level"/>
<keyword evidence="6" id="KW-0732">Signal</keyword>
<keyword evidence="8 14" id="KW-0547">Nucleotide-binding</keyword>
<keyword evidence="2" id="KW-0723">Serine/threonine-protein kinase</keyword>
<evidence type="ECO:0000256" key="1">
    <source>
        <dbReference type="ARBA" id="ARBA00004479"/>
    </source>
</evidence>
<keyword evidence="17" id="KW-0675">Receptor</keyword>
<dbReference type="GO" id="GO:0016020">
    <property type="term" value="C:membrane"/>
    <property type="evidence" value="ECO:0007669"/>
    <property type="project" value="UniProtKB-SubCell"/>
</dbReference>
<keyword evidence="11 15" id="KW-1133">Transmembrane helix</keyword>
<dbReference type="GO" id="GO:0004674">
    <property type="term" value="F:protein serine/threonine kinase activity"/>
    <property type="evidence" value="ECO:0007669"/>
    <property type="project" value="UniProtKB-KW"/>
</dbReference>
<feature type="domain" description="Protein kinase" evidence="16">
    <location>
        <begin position="473"/>
        <end position="751"/>
    </location>
</feature>
<feature type="transmembrane region" description="Helical" evidence="15">
    <location>
        <begin position="20"/>
        <end position="43"/>
    </location>
</feature>
<dbReference type="EMBL" id="KX159237">
    <property type="protein sequence ID" value="APU94841.1"/>
    <property type="molecule type" value="mRNA"/>
</dbReference>
<dbReference type="GO" id="GO:0005524">
    <property type="term" value="F:ATP binding"/>
    <property type="evidence" value="ECO:0007669"/>
    <property type="project" value="UniProtKB-UniRule"/>
</dbReference>
<reference evidence="17" key="1">
    <citation type="submission" date="2016-04" db="EMBL/GenBank/DDBJ databases">
        <authorList>
            <person name="Evans L.H."/>
            <person name="Alamgir A."/>
            <person name="Owens N."/>
            <person name="Weber N.D."/>
            <person name="Virtaneva K."/>
            <person name="Barbian K."/>
            <person name="Babar A."/>
            <person name="Rosenke K."/>
        </authorList>
    </citation>
    <scope>NUCLEOTIDE SEQUENCE</scope>
    <source>
        <strain evidence="17">Antarctic moss No.L</strain>
    </source>
</reference>
<evidence type="ECO:0000256" key="8">
    <source>
        <dbReference type="ARBA" id="ARBA00022741"/>
    </source>
</evidence>
<dbReference type="InterPro" id="IPR000719">
    <property type="entry name" value="Prot_kinase_dom"/>
</dbReference>
<dbReference type="PROSITE" id="PS00107">
    <property type="entry name" value="PROTEIN_KINASE_ATP"/>
    <property type="match status" value="1"/>
</dbReference>
<dbReference type="SUPFAM" id="SSF52058">
    <property type="entry name" value="L domain-like"/>
    <property type="match status" value="1"/>
</dbReference>
<dbReference type="PROSITE" id="PS50011">
    <property type="entry name" value="PROTEIN_KINASE_DOM"/>
    <property type="match status" value="1"/>
</dbReference>
<dbReference type="Gene3D" id="1.10.510.10">
    <property type="entry name" value="Transferase(Phosphotransferase) domain 1"/>
    <property type="match status" value="1"/>
</dbReference>
<keyword evidence="4" id="KW-0808">Transferase</keyword>
<dbReference type="Gene3D" id="3.80.10.10">
    <property type="entry name" value="Ribonuclease Inhibitor"/>
    <property type="match status" value="2"/>
</dbReference>
<keyword evidence="13" id="KW-0325">Glycoprotein</keyword>
<evidence type="ECO:0000256" key="15">
    <source>
        <dbReference type="SAM" id="Phobius"/>
    </source>
</evidence>
<sequence length="783" mass="87085">MGIVLQNFYGRGSAQDSYGVALALGVLLCLPGFFPAVVSLAAAKFSANGHIANFSENELDALQSLWGAWNKSTPSTNTTLAGWFTAGENQSFYPCNTDIERKWLGLTCLQHQQQDGSLINWIVGLTLDDASIVGTLPPEIGKLDNLVTLSLTGNPNLTGPLPPEIGGLPLNILDLHDNGFTGTIPNEFGQLEYVSQLDLSGNHFVGPYPDFFSLSMRTTFQSFKIARNSLKGDIPPSFPHNISQLLTWDISSNELTGVLPNMSFITNLHHLNVSSNLFIGLSPLPTFINSMLPRKLAELDFSNLNIGGAVPNWDTIVLPYLESLYLDSNNFTGVLDISAVSRGHFGTSLKVLSLKNNNITDVIYTNASMELQLKIFLQGNPYCEGSISEDDGRRCYCEQICFISPKSKNDTWKVSGIIGTCSAILLALVILIFSLVLHRNKKHMRSLYEEIEASEINAKRYKYFELLVATRNFSPAMKLGAGAFGAVYKGILPNKTEVAVKQLFLKTKEGRDDFINEVLLVSNLQHRNLVTLKGYSLHGREMLLVYEYVENRDLDKLLLSPQSGVNPLNWQARRKICLGVAQGLYYLHASSQFRILHRDIKASNILLDKNLNPKIADFGLARPMHDERSKIITDQRAGTLGYLAPEYVFFGRLSEKADVFSFGVLLLEILSGKRNRHTLVAEDDEYLPIYAWRLQCEGKLMELVDQRLELGGRNMEVQRVLHTAILCVQMSPEKRPTMFRVLAMLAGHADIVLPATSDLNTWTEFHQFSSSVADCSMSWSVLT</sequence>
<dbReference type="Pfam" id="PF00560">
    <property type="entry name" value="LRR_1"/>
    <property type="match status" value="1"/>
</dbReference>
<gene>
    <name evidence="17" type="primary">LRR-RLK13</name>
</gene>
<keyword evidence="10 14" id="KW-0067">ATP-binding</keyword>
<protein>
    <submittedName>
        <fullName evidence="17">Leucine-rich repeat receptor-like protein kinase</fullName>
    </submittedName>
</protein>
<keyword evidence="9 17" id="KW-0418">Kinase</keyword>
<keyword evidence="12 15" id="KW-0472">Membrane</keyword>
<evidence type="ECO:0000256" key="13">
    <source>
        <dbReference type="ARBA" id="ARBA00023180"/>
    </source>
</evidence>
<accession>A0A1P8DYV8</accession>
<dbReference type="PANTHER" id="PTHR48006">
    <property type="entry name" value="LEUCINE-RICH REPEAT-CONTAINING PROTEIN DDB_G0281931-RELATED"/>
    <property type="match status" value="1"/>
</dbReference>